<protein>
    <submittedName>
        <fullName evidence="7">Beta-1,3-mannanase</fullName>
    </submittedName>
</protein>
<name>J8TJF8_TRIAS</name>
<dbReference type="SUPFAM" id="SSF51445">
    <property type="entry name" value="(Trans)glycosidases"/>
    <property type="match status" value="1"/>
</dbReference>
<keyword evidence="3 4" id="KW-0326">Glycosidase</keyword>
<evidence type="ECO:0000256" key="1">
    <source>
        <dbReference type="ARBA" id="ARBA00005641"/>
    </source>
</evidence>
<dbReference type="Gene3D" id="3.20.20.80">
    <property type="entry name" value="Glycosidases"/>
    <property type="match status" value="1"/>
</dbReference>
<feature type="signal peptide" evidence="5">
    <location>
        <begin position="1"/>
        <end position="18"/>
    </location>
</feature>
<keyword evidence="2 4" id="KW-0378">Hydrolase</keyword>
<dbReference type="VEuPathDB" id="FungiDB:A1Q1_05269"/>
<feature type="chain" id="PRO_5003815364" evidence="5">
    <location>
        <begin position="19"/>
        <end position="383"/>
    </location>
</feature>
<evidence type="ECO:0000259" key="6">
    <source>
        <dbReference type="Pfam" id="PF00150"/>
    </source>
</evidence>
<accession>J8TJF8</accession>
<evidence type="ECO:0000256" key="3">
    <source>
        <dbReference type="ARBA" id="ARBA00023295"/>
    </source>
</evidence>
<evidence type="ECO:0000256" key="2">
    <source>
        <dbReference type="ARBA" id="ARBA00022801"/>
    </source>
</evidence>
<dbReference type="RefSeq" id="XP_014184219.1">
    <property type="nucleotide sequence ID" value="XM_014328744.1"/>
</dbReference>
<dbReference type="AlphaFoldDB" id="J8TJF8"/>
<gene>
    <name evidence="7" type="ORF">A1Q1_05269</name>
</gene>
<dbReference type="InterPro" id="IPR017853">
    <property type="entry name" value="GH"/>
</dbReference>
<evidence type="ECO:0000313" key="8">
    <source>
        <dbReference type="Proteomes" id="UP000002748"/>
    </source>
</evidence>
<proteinExistence type="inferred from homology"/>
<reference evidence="7 8" key="1">
    <citation type="journal article" date="2012" name="Eukaryot. Cell">
        <title>Draft genome sequence of CBS 2479, the standard type strain of Trichosporon asahii.</title>
        <authorList>
            <person name="Yang R.Y."/>
            <person name="Li H.T."/>
            <person name="Zhu H."/>
            <person name="Zhou G.P."/>
            <person name="Wang M."/>
            <person name="Wang L."/>
        </authorList>
    </citation>
    <scope>NUCLEOTIDE SEQUENCE [LARGE SCALE GENOMIC DNA]</scope>
    <source>
        <strain evidence="8">ATCC 90039 / CBS 2479 / JCM 2466 / KCTC 7840 / NCYC 2677 / UAMH 7654</strain>
    </source>
</reference>
<sequence length="383" mass="42102">MRLLYLLPVALWAATVSAQSLKSWAGTNSYFLQSLDDGQQVKHIQDLAALGVKAIRLWVREQLSHCEKGSVRGQTCRALENQEFGGVGRYDPVTMDLLDKTLLNIQTHGKGMKVIISPHDSNSVQNSYTLKYPQNDFYHNGNAEADYDNRLKYIMEYQGQYMKRPWKDLHDLIIAFDVQNEPLLAYKGTGKPGVCSIPDSAKGWVCKRATNMRKILGADNPIKIASGGIGGDANNQCSFLDDAMKCPDLDVIALHIYPDRNGGGIEKHFADWSKQGGGGKLIYVEELGLTWRKLTGPGCANNDPNVKDWDVPAAFKASAEKLNNAGIPWLSWSIIPDVVPECQQGFNDDCDSTPIPITQKKVDFAGPMKAAADANLTPGGFAI</sequence>
<dbReference type="OrthoDB" id="428177at2759"/>
<feature type="domain" description="Glycoside hydrolase family 5" evidence="6">
    <location>
        <begin position="43"/>
        <end position="334"/>
    </location>
</feature>
<dbReference type="InterPro" id="IPR001547">
    <property type="entry name" value="Glyco_hydro_5"/>
</dbReference>
<dbReference type="EMBL" id="ALBS01000002">
    <property type="protein sequence ID" value="EJT53306.1"/>
    <property type="molecule type" value="Genomic_DNA"/>
</dbReference>
<dbReference type="GO" id="GO:0004553">
    <property type="term" value="F:hydrolase activity, hydrolyzing O-glycosyl compounds"/>
    <property type="evidence" value="ECO:0007669"/>
    <property type="project" value="InterPro"/>
</dbReference>
<evidence type="ECO:0000313" key="7">
    <source>
        <dbReference type="EMBL" id="EJT53306.1"/>
    </source>
</evidence>
<comment type="similarity">
    <text evidence="1 4">Belongs to the glycosyl hydrolase 5 (cellulase A) family.</text>
</comment>
<dbReference type="Proteomes" id="UP000002748">
    <property type="component" value="Unassembled WGS sequence"/>
</dbReference>
<dbReference type="KEGG" id="tasa:A1Q1_05269"/>
<comment type="caution">
    <text evidence="7">The sequence shown here is derived from an EMBL/GenBank/DDBJ whole genome shotgun (WGS) entry which is preliminary data.</text>
</comment>
<organism evidence="7 8">
    <name type="scientific">Trichosporon asahii var. asahii (strain ATCC 90039 / CBS 2479 / JCM 2466 / KCTC 7840 / NBRC 103889/ NCYC 2677 / UAMH 7654)</name>
    <name type="common">Yeast</name>
    <dbReference type="NCBI Taxonomy" id="1186058"/>
    <lineage>
        <taxon>Eukaryota</taxon>
        <taxon>Fungi</taxon>
        <taxon>Dikarya</taxon>
        <taxon>Basidiomycota</taxon>
        <taxon>Agaricomycotina</taxon>
        <taxon>Tremellomycetes</taxon>
        <taxon>Trichosporonales</taxon>
        <taxon>Trichosporonaceae</taxon>
        <taxon>Trichosporon</taxon>
    </lineage>
</organism>
<dbReference type="HOGENOM" id="CLU_042568_2_0_1"/>
<dbReference type="GeneID" id="25988781"/>
<evidence type="ECO:0000256" key="4">
    <source>
        <dbReference type="RuleBase" id="RU361153"/>
    </source>
</evidence>
<dbReference type="GO" id="GO:0000272">
    <property type="term" value="P:polysaccharide catabolic process"/>
    <property type="evidence" value="ECO:0007669"/>
    <property type="project" value="InterPro"/>
</dbReference>
<evidence type="ECO:0000256" key="5">
    <source>
        <dbReference type="SAM" id="SignalP"/>
    </source>
</evidence>
<keyword evidence="5" id="KW-0732">Signal</keyword>
<dbReference type="Pfam" id="PF00150">
    <property type="entry name" value="Cellulase"/>
    <property type="match status" value="1"/>
</dbReference>